<name>A0A8H7NRX6_9APHY</name>
<feature type="region of interest" description="Disordered" evidence="1">
    <location>
        <begin position="1"/>
        <end position="27"/>
    </location>
</feature>
<dbReference type="AlphaFoldDB" id="A0A8H7NRX6"/>
<gene>
    <name evidence="2" type="ORF">IEO21_10730</name>
</gene>
<accession>A0A8H7NRX6</accession>
<reference evidence="2" key="1">
    <citation type="submission" date="2020-11" db="EMBL/GenBank/DDBJ databases">
        <authorList>
            <person name="Koelle M."/>
            <person name="Horta M.A.C."/>
            <person name="Nowrousian M."/>
            <person name="Ohm R.A."/>
            <person name="Benz P."/>
            <person name="Pilgard A."/>
        </authorList>
    </citation>
    <scope>NUCLEOTIDE SEQUENCE</scope>
    <source>
        <strain evidence="2">FPRL280</strain>
    </source>
</reference>
<dbReference type="EMBL" id="JADOXO010001044">
    <property type="protein sequence ID" value="KAF9798380.1"/>
    <property type="molecule type" value="Genomic_DNA"/>
</dbReference>
<reference evidence="2" key="2">
    <citation type="journal article" name="Front. Microbiol.">
        <title>Degradative Capacity of Two Strains of Rhodonia placenta: From Phenotype to Genotype.</title>
        <authorList>
            <person name="Kolle M."/>
            <person name="Horta M.A.C."/>
            <person name="Nowrousian M."/>
            <person name="Ohm R.A."/>
            <person name="Benz J.P."/>
            <person name="Pilgard A."/>
        </authorList>
    </citation>
    <scope>NUCLEOTIDE SEQUENCE</scope>
    <source>
        <strain evidence="2">FPRL280</strain>
    </source>
</reference>
<evidence type="ECO:0000313" key="2">
    <source>
        <dbReference type="EMBL" id="KAF9798380.1"/>
    </source>
</evidence>
<proteinExistence type="predicted"/>
<feature type="compositionally biased region" description="Polar residues" evidence="1">
    <location>
        <begin position="8"/>
        <end position="17"/>
    </location>
</feature>
<protein>
    <submittedName>
        <fullName evidence="2">Uncharacterized protein</fullName>
    </submittedName>
</protein>
<evidence type="ECO:0000256" key="1">
    <source>
        <dbReference type="SAM" id="MobiDB-lite"/>
    </source>
</evidence>
<comment type="caution">
    <text evidence="2">The sequence shown here is derived from an EMBL/GenBank/DDBJ whole genome shotgun (WGS) entry which is preliminary data.</text>
</comment>
<evidence type="ECO:0000313" key="3">
    <source>
        <dbReference type="Proteomes" id="UP000639403"/>
    </source>
</evidence>
<dbReference type="Proteomes" id="UP000639403">
    <property type="component" value="Unassembled WGS sequence"/>
</dbReference>
<organism evidence="2 3">
    <name type="scientific">Rhodonia placenta</name>
    <dbReference type="NCBI Taxonomy" id="104341"/>
    <lineage>
        <taxon>Eukaryota</taxon>
        <taxon>Fungi</taxon>
        <taxon>Dikarya</taxon>
        <taxon>Basidiomycota</taxon>
        <taxon>Agaricomycotina</taxon>
        <taxon>Agaricomycetes</taxon>
        <taxon>Polyporales</taxon>
        <taxon>Adustoporiaceae</taxon>
        <taxon>Rhodonia</taxon>
    </lineage>
</organism>
<feature type="compositionally biased region" description="Pro residues" evidence="1">
    <location>
        <begin position="18"/>
        <end position="27"/>
    </location>
</feature>
<sequence length="27" mass="3132">MRMITPIRWSSNRNTSTLPPPSMGMLR</sequence>